<name>A0ABN8P4A6_9CNID</name>
<evidence type="ECO:0000313" key="1">
    <source>
        <dbReference type="EMBL" id="CAH3129776.1"/>
    </source>
</evidence>
<gene>
    <name evidence="1" type="ORF">PLOB_00034279</name>
</gene>
<evidence type="ECO:0000313" key="2">
    <source>
        <dbReference type="Proteomes" id="UP001159405"/>
    </source>
</evidence>
<accession>A0ABN8P4A6</accession>
<dbReference type="Proteomes" id="UP001159405">
    <property type="component" value="Unassembled WGS sequence"/>
</dbReference>
<feature type="non-terminal residue" evidence="1">
    <location>
        <position position="116"/>
    </location>
</feature>
<sequence>IDFDFIFVIPRVGGTPIPISHPLTGKYAHVVLIVRQADKIQSSSLYLNILKEDGGVLRTASVRPAGTTSGAHFTATFATPSAPFKLQLRGKTKKHFDFERNSKIVIQPSHVMVKAI</sequence>
<feature type="non-terminal residue" evidence="1">
    <location>
        <position position="1"/>
    </location>
</feature>
<dbReference type="EMBL" id="CALNXK010000047">
    <property type="protein sequence ID" value="CAH3129776.1"/>
    <property type="molecule type" value="Genomic_DNA"/>
</dbReference>
<organism evidence="1 2">
    <name type="scientific">Porites lobata</name>
    <dbReference type="NCBI Taxonomy" id="104759"/>
    <lineage>
        <taxon>Eukaryota</taxon>
        <taxon>Metazoa</taxon>
        <taxon>Cnidaria</taxon>
        <taxon>Anthozoa</taxon>
        <taxon>Hexacorallia</taxon>
        <taxon>Scleractinia</taxon>
        <taxon>Fungiina</taxon>
        <taxon>Poritidae</taxon>
        <taxon>Porites</taxon>
    </lineage>
</organism>
<proteinExistence type="predicted"/>
<reference evidence="1 2" key="1">
    <citation type="submission" date="2022-05" db="EMBL/GenBank/DDBJ databases">
        <authorList>
            <consortium name="Genoscope - CEA"/>
            <person name="William W."/>
        </authorList>
    </citation>
    <scope>NUCLEOTIDE SEQUENCE [LARGE SCALE GENOMIC DNA]</scope>
</reference>
<comment type="caution">
    <text evidence="1">The sequence shown here is derived from an EMBL/GenBank/DDBJ whole genome shotgun (WGS) entry which is preliminary data.</text>
</comment>
<keyword evidence="2" id="KW-1185">Reference proteome</keyword>
<protein>
    <submittedName>
        <fullName evidence="1">Uncharacterized protein</fullName>
    </submittedName>
</protein>